<dbReference type="PANTHER" id="PTHR30627">
    <property type="entry name" value="PEPTIDOGLYCAN D,D-TRANSPEPTIDASE"/>
    <property type="match status" value="1"/>
</dbReference>
<dbReference type="InterPro" id="IPR001460">
    <property type="entry name" value="PCN-bd_Tpept"/>
</dbReference>
<evidence type="ECO:0000259" key="5">
    <source>
        <dbReference type="Pfam" id="PF00905"/>
    </source>
</evidence>
<dbReference type="EMBL" id="JACNLL010000017">
    <property type="protein sequence ID" value="MBC8198663.1"/>
    <property type="molecule type" value="Genomic_DNA"/>
</dbReference>
<dbReference type="Gene3D" id="3.90.1310.10">
    <property type="entry name" value="Penicillin-binding protein 2a (Domain 2)"/>
    <property type="match status" value="1"/>
</dbReference>
<sequence length="607" mass="66580">MKPKHRMLSAINDRNVQQRRIGLRSILVGFIFSIILVAIGAKAVYLQVFCGPWLSQKAADQYEKYFISPGKRGTIYDANHREIAVSIDVTSIAAYPQNISEPGTTARLIARALKIDENSLYRKLNSKKRSFVWIKRHVIPSEADQVKNLNMKGIDFIPENKRFYPNKTLAAQVLGFSGLDGHGLEGIEFYYNNYLEGAAGKFTVLKDAFGRGFNRGKIVTGDFGGNNLILTIDRTIQYIAESALEEAVDKFSAKSGIAIVMAPKTGAILAMAHYPIFNPNTFRGFKKEVWRNRAIADQFEPGSTMKIFSAAAALESGKCTQHTIFYCENGEYRIGKNIIHDTKPHGWMSLQQIVKYSSNIGIVKVAETIGQDLLYKTLSDFGFGRKSGIDCPGETAGSMAPYKRWSKIDAGAISFGQGISVSALQLITATCAIANDGILIKPYIVQAIMDQNGRLIKSSGHCEVRRVISIETAGTLKKIMESVTNNGGTGVNAALEGYSVCGKTGTAQKVDEKGTYAKDKYIASFVGFAPSQNPEVAVLVVIDEPGKEYYSSIVAAPTFKKIVFETLNYMNLPATHSVPHGSRVNRRAGLNRFNGPGEIEHFSKVSA</sequence>
<dbReference type="Gene3D" id="3.40.710.10">
    <property type="entry name" value="DD-peptidase/beta-lactamase superfamily"/>
    <property type="match status" value="1"/>
</dbReference>
<dbReference type="GO" id="GO:0004180">
    <property type="term" value="F:carboxypeptidase activity"/>
    <property type="evidence" value="ECO:0007669"/>
    <property type="project" value="UniProtKB-KW"/>
</dbReference>
<keyword evidence="4" id="KW-0812">Transmembrane</keyword>
<dbReference type="Gene3D" id="3.30.450.330">
    <property type="match status" value="1"/>
</dbReference>
<evidence type="ECO:0000256" key="1">
    <source>
        <dbReference type="ARBA" id="ARBA00004370"/>
    </source>
</evidence>
<accession>A0A8J6N4X4</accession>
<evidence type="ECO:0000313" key="8">
    <source>
        <dbReference type="Proteomes" id="UP000603545"/>
    </source>
</evidence>
<feature type="domain" description="Penicillin-binding protein dimerisation" evidence="6">
    <location>
        <begin position="69"/>
        <end position="211"/>
    </location>
</feature>
<reference evidence="7 8" key="1">
    <citation type="submission" date="2020-08" db="EMBL/GenBank/DDBJ databases">
        <title>Bridging the membrane lipid divide: bacteria of the FCB group superphylum have the potential to synthesize archaeal ether lipids.</title>
        <authorList>
            <person name="Villanueva L."/>
            <person name="Von Meijenfeldt F.A.B."/>
            <person name="Westbye A.B."/>
            <person name="Yadav S."/>
            <person name="Hopmans E.C."/>
            <person name="Dutilh B.E."/>
            <person name="Sinninghe Damste J.S."/>
        </authorList>
    </citation>
    <scope>NUCLEOTIDE SEQUENCE [LARGE SCALE GENOMIC DNA]</scope>
    <source>
        <strain evidence="7">NIOZ-UU82</strain>
    </source>
</reference>
<dbReference type="Pfam" id="PF00905">
    <property type="entry name" value="Transpeptidase"/>
    <property type="match status" value="1"/>
</dbReference>
<evidence type="ECO:0000256" key="3">
    <source>
        <dbReference type="ARBA" id="ARBA00023136"/>
    </source>
</evidence>
<dbReference type="Pfam" id="PF03717">
    <property type="entry name" value="PBP_dimer"/>
    <property type="match status" value="1"/>
</dbReference>
<dbReference type="InterPro" id="IPR012338">
    <property type="entry name" value="Beta-lactam/transpept-like"/>
</dbReference>
<keyword evidence="2" id="KW-0121">Carboxypeptidase</keyword>
<dbReference type="InterPro" id="IPR050515">
    <property type="entry name" value="Beta-lactam/transpept"/>
</dbReference>
<dbReference type="GO" id="GO:0008658">
    <property type="term" value="F:penicillin binding"/>
    <property type="evidence" value="ECO:0007669"/>
    <property type="project" value="InterPro"/>
</dbReference>
<dbReference type="InterPro" id="IPR005311">
    <property type="entry name" value="PBP_dimer"/>
</dbReference>
<feature type="domain" description="Penicillin-binding protein transpeptidase" evidence="5">
    <location>
        <begin position="256"/>
        <end position="562"/>
    </location>
</feature>
<gene>
    <name evidence="7" type="ORF">H8E80_01255</name>
</gene>
<dbReference type="Proteomes" id="UP000603545">
    <property type="component" value="Unassembled WGS sequence"/>
</dbReference>
<keyword evidence="2" id="KW-0645">Protease</keyword>
<dbReference type="InterPro" id="IPR036138">
    <property type="entry name" value="PBP_dimer_sf"/>
</dbReference>
<evidence type="ECO:0000259" key="6">
    <source>
        <dbReference type="Pfam" id="PF03717"/>
    </source>
</evidence>
<dbReference type="SUPFAM" id="SSF56601">
    <property type="entry name" value="beta-lactamase/transpeptidase-like"/>
    <property type="match status" value="1"/>
</dbReference>
<name>A0A8J6N4X4_9BACT</name>
<protein>
    <submittedName>
        <fullName evidence="7">Penicillin-binding protein 2</fullName>
    </submittedName>
</protein>
<dbReference type="PANTHER" id="PTHR30627:SF1">
    <property type="entry name" value="PEPTIDOGLYCAN D,D-TRANSPEPTIDASE FTSI"/>
    <property type="match status" value="1"/>
</dbReference>
<keyword evidence="2" id="KW-0378">Hydrolase</keyword>
<evidence type="ECO:0000313" key="7">
    <source>
        <dbReference type="EMBL" id="MBC8198663.1"/>
    </source>
</evidence>
<evidence type="ECO:0000256" key="2">
    <source>
        <dbReference type="ARBA" id="ARBA00022645"/>
    </source>
</evidence>
<dbReference type="GO" id="GO:0005886">
    <property type="term" value="C:plasma membrane"/>
    <property type="evidence" value="ECO:0007669"/>
    <property type="project" value="TreeGrafter"/>
</dbReference>
<comment type="caution">
    <text evidence="7">The sequence shown here is derived from an EMBL/GenBank/DDBJ whole genome shotgun (WGS) entry which is preliminary data.</text>
</comment>
<feature type="transmembrane region" description="Helical" evidence="4">
    <location>
        <begin position="21"/>
        <end position="45"/>
    </location>
</feature>
<evidence type="ECO:0000256" key="4">
    <source>
        <dbReference type="SAM" id="Phobius"/>
    </source>
</evidence>
<comment type="subcellular location">
    <subcellularLocation>
        <location evidence="1">Membrane</location>
    </subcellularLocation>
</comment>
<proteinExistence type="predicted"/>
<dbReference type="AlphaFoldDB" id="A0A8J6N4X4"/>
<keyword evidence="3 4" id="KW-0472">Membrane</keyword>
<dbReference type="GO" id="GO:0071555">
    <property type="term" value="P:cell wall organization"/>
    <property type="evidence" value="ECO:0007669"/>
    <property type="project" value="TreeGrafter"/>
</dbReference>
<keyword evidence="4" id="KW-1133">Transmembrane helix</keyword>
<organism evidence="7 8">
    <name type="scientific">Candidatus Desulfaltia bathyphila</name>
    <dbReference type="NCBI Taxonomy" id="2841697"/>
    <lineage>
        <taxon>Bacteria</taxon>
        <taxon>Pseudomonadati</taxon>
        <taxon>Thermodesulfobacteriota</taxon>
        <taxon>Desulfobacteria</taxon>
        <taxon>Desulfobacterales</taxon>
        <taxon>Desulfobacterales incertae sedis</taxon>
        <taxon>Candidatus Desulfaltia</taxon>
    </lineage>
</organism>
<dbReference type="SUPFAM" id="SSF56519">
    <property type="entry name" value="Penicillin binding protein dimerisation domain"/>
    <property type="match status" value="1"/>
</dbReference>